<keyword evidence="1" id="KW-0472">Membrane</keyword>
<dbReference type="EMBL" id="FOFS01000007">
    <property type="protein sequence ID" value="SEQ49336.1"/>
    <property type="molecule type" value="Genomic_DNA"/>
</dbReference>
<dbReference type="Pfam" id="PF20056">
    <property type="entry name" value="DUF6455"/>
    <property type="match status" value="1"/>
</dbReference>
<proteinExistence type="predicted"/>
<evidence type="ECO:0000313" key="4">
    <source>
        <dbReference type="Proteomes" id="UP000199233"/>
    </source>
</evidence>
<sequence>MLHQSFASLLELAFGVQFLAVAAVLFTLLLADRYKDRLPLRQLLEAHFRRSLLYVMLGRRGRNTQAYLEQVSTRELEQHLQTCNGCPQRTQCIEVLREGLEPNCYNFCPNNGMIKRLGSTPG</sequence>
<name>A0A1H9GH03_9GAMM</name>
<dbReference type="OrthoDB" id="7307423at2"/>
<evidence type="ECO:0000256" key="1">
    <source>
        <dbReference type="SAM" id="Phobius"/>
    </source>
</evidence>
<dbReference type="InterPro" id="IPR045601">
    <property type="entry name" value="DUF6455"/>
</dbReference>
<dbReference type="Proteomes" id="UP000199233">
    <property type="component" value="Unassembled WGS sequence"/>
</dbReference>
<keyword evidence="1" id="KW-0812">Transmembrane</keyword>
<keyword evidence="4" id="KW-1185">Reference proteome</keyword>
<keyword evidence="1" id="KW-1133">Transmembrane helix</keyword>
<dbReference type="RefSeq" id="WP_143068911.1">
    <property type="nucleotide sequence ID" value="NZ_FOFS01000007.1"/>
</dbReference>
<reference evidence="3 4" key="1">
    <citation type="submission" date="2016-10" db="EMBL/GenBank/DDBJ databases">
        <authorList>
            <person name="de Groot N.N."/>
        </authorList>
    </citation>
    <scope>NUCLEOTIDE SEQUENCE [LARGE SCALE GENOMIC DNA]</scope>
    <source>
        <strain evidence="3 4">DSM 25927</strain>
    </source>
</reference>
<feature type="transmembrane region" description="Helical" evidence="1">
    <location>
        <begin position="12"/>
        <end position="31"/>
    </location>
</feature>
<dbReference type="AlphaFoldDB" id="A0A1H9GH03"/>
<evidence type="ECO:0000313" key="3">
    <source>
        <dbReference type="EMBL" id="SEQ49336.1"/>
    </source>
</evidence>
<feature type="domain" description="DUF6455" evidence="2">
    <location>
        <begin position="62"/>
        <end position="118"/>
    </location>
</feature>
<protein>
    <recommendedName>
        <fullName evidence="2">DUF6455 domain-containing protein</fullName>
    </recommendedName>
</protein>
<dbReference type="STRING" id="489703.SAMN04488038_10770"/>
<accession>A0A1H9GH03</accession>
<gene>
    <name evidence="3" type="ORF">SAMN04488038_10770</name>
</gene>
<organism evidence="3 4">
    <name type="scientific">Solimonas aquatica</name>
    <dbReference type="NCBI Taxonomy" id="489703"/>
    <lineage>
        <taxon>Bacteria</taxon>
        <taxon>Pseudomonadati</taxon>
        <taxon>Pseudomonadota</taxon>
        <taxon>Gammaproteobacteria</taxon>
        <taxon>Nevskiales</taxon>
        <taxon>Nevskiaceae</taxon>
        <taxon>Solimonas</taxon>
    </lineage>
</organism>
<evidence type="ECO:0000259" key="2">
    <source>
        <dbReference type="Pfam" id="PF20056"/>
    </source>
</evidence>